<dbReference type="AlphaFoldDB" id="A0A2N3VGX2"/>
<accession>A0A2N3VGX2</accession>
<evidence type="ECO:0000256" key="7">
    <source>
        <dbReference type="ARBA" id="ARBA00023014"/>
    </source>
</evidence>
<evidence type="ECO:0000256" key="3">
    <source>
        <dbReference type="ARBA" id="ARBA00006597"/>
    </source>
</evidence>
<dbReference type="InterPro" id="IPR034768">
    <property type="entry name" value="4FE4S_WBL"/>
</dbReference>
<dbReference type="GO" id="GO:0045892">
    <property type="term" value="P:negative regulation of DNA-templated transcription"/>
    <property type="evidence" value="ECO:0007669"/>
    <property type="project" value="TreeGrafter"/>
</dbReference>
<evidence type="ECO:0000256" key="8">
    <source>
        <dbReference type="ARBA" id="ARBA00023015"/>
    </source>
</evidence>
<dbReference type="EMBL" id="PJMW01000002">
    <property type="protein sequence ID" value="PKV80860.1"/>
    <property type="molecule type" value="Genomic_DNA"/>
</dbReference>
<keyword evidence="10" id="KW-1015">Disulfide bond</keyword>
<dbReference type="InterPro" id="IPR003482">
    <property type="entry name" value="Whib"/>
</dbReference>
<evidence type="ECO:0000256" key="6">
    <source>
        <dbReference type="ARBA" id="ARBA00023004"/>
    </source>
</evidence>
<dbReference type="GO" id="GO:0047134">
    <property type="term" value="F:protein-disulfide reductase [NAD(P)H] activity"/>
    <property type="evidence" value="ECO:0007669"/>
    <property type="project" value="TreeGrafter"/>
</dbReference>
<name>A0A2N3VGX2_9NOCA</name>
<keyword evidence="14" id="KW-1185">Reference proteome</keyword>
<evidence type="ECO:0000256" key="4">
    <source>
        <dbReference type="ARBA" id="ARBA00022485"/>
    </source>
</evidence>
<reference evidence="13 14" key="1">
    <citation type="submission" date="2017-12" db="EMBL/GenBank/DDBJ databases">
        <title>Sequencing the genomes of 1000 Actinobacteria strains.</title>
        <authorList>
            <person name="Klenk H.-P."/>
        </authorList>
    </citation>
    <scope>NUCLEOTIDE SEQUENCE [LARGE SCALE GENOMIC DNA]</scope>
    <source>
        <strain evidence="13 14">DSM 44489</strain>
    </source>
</reference>
<organism evidence="13 14">
    <name type="scientific">Nocardia fluminea</name>
    <dbReference type="NCBI Taxonomy" id="134984"/>
    <lineage>
        <taxon>Bacteria</taxon>
        <taxon>Bacillati</taxon>
        <taxon>Actinomycetota</taxon>
        <taxon>Actinomycetes</taxon>
        <taxon>Mycobacteriales</taxon>
        <taxon>Nocardiaceae</taxon>
        <taxon>Nocardia</taxon>
    </lineage>
</organism>
<dbReference type="GO" id="GO:0046872">
    <property type="term" value="F:metal ion binding"/>
    <property type="evidence" value="ECO:0007669"/>
    <property type="project" value="UniProtKB-KW"/>
</dbReference>
<dbReference type="PANTHER" id="PTHR38839">
    <property type="entry name" value="TRANSCRIPTIONAL REGULATOR WHID-RELATED"/>
    <property type="match status" value="1"/>
</dbReference>
<gene>
    <name evidence="13" type="ORF">ATK86_5297</name>
</gene>
<dbReference type="PROSITE" id="PS51674">
    <property type="entry name" value="4FE4S_WBL"/>
    <property type="match status" value="1"/>
</dbReference>
<dbReference type="GO" id="GO:0003677">
    <property type="term" value="F:DNA binding"/>
    <property type="evidence" value="ECO:0007669"/>
    <property type="project" value="UniProtKB-KW"/>
</dbReference>
<evidence type="ECO:0000313" key="14">
    <source>
        <dbReference type="Proteomes" id="UP000233766"/>
    </source>
</evidence>
<dbReference type="GO" id="GO:0045454">
    <property type="term" value="P:cell redox homeostasis"/>
    <property type="evidence" value="ECO:0007669"/>
    <property type="project" value="TreeGrafter"/>
</dbReference>
<keyword evidence="5" id="KW-0479">Metal-binding</keyword>
<comment type="subcellular location">
    <subcellularLocation>
        <location evidence="2">Cytoplasm</location>
    </subcellularLocation>
</comment>
<sequence length="100" mass="10491">MSWGEGAPCTQTEPDSWFPVGELGRAGRVRDLVAVCESCPVRGMCAAEALRIGAAHGVWAGVDLGDGDVTTGRARAQKHLTPIAFAWALEYTAQHPAVAS</sequence>
<keyword evidence="11" id="KW-0804">Transcription</keyword>
<evidence type="ECO:0000256" key="10">
    <source>
        <dbReference type="ARBA" id="ARBA00023157"/>
    </source>
</evidence>
<dbReference type="Proteomes" id="UP000233766">
    <property type="component" value="Unassembled WGS sequence"/>
</dbReference>
<keyword evidence="7" id="KW-0411">Iron-sulfur</keyword>
<dbReference type="OrthoDB" id="4379056at2"/>
<keyword evidence="6" id="KW-0408">Iron</keyword>
<feature type="domain" description="4Fe-4S Wbl-type" evidence="12">
    <location>
        <begin position="8"/>
        <end position="69"/>
    </location>
</feature>
<evidence type="ECO:0000313" key="13">
    <source>
        <dbReference type="EMBL" id="PKV80860.1"/>
    </source>
</evidence>
<comment type="caution">
    <text evidence="13">The sequence shown here is derived from an EMBL/GenBank/DDBJ whole genome shotgun (WGS) entry which is preliminary data.</text>
</comment>
<evidence type="ECO:0000256" key="9">
    <source>
        <dbReference type="ARBA" id="ARBA00023125"/>
    </source>
</evidence>
<evidence type="ECO:0000256" key="11">
    <source>
        <dbReference type="ARBA" id="ARBA00023163"/>
    </source>
</evidence>
<evidence type="ECO:0000256" key="1">
    <source>
        <dbReference type="ARBA" id="ARBA00001966"/>
    </source>
</evidence>
<dbReference type="RefSeq" id="WP_101466711.1">
    <property type="nucleotide sequence ID" value="NZ_PJMW01000002.1"/>
</dbReference>
<keyword evidence="8" id="KW-0805">Transcription regulation</keyword>
<evidence type="ECO:0000256" key="5">
    <source>
        <dbReference type="ARBA" id="ARBA00022723"/>
    </source>
</evidence>
<dbReference type="GO" id="GO:0051539">
    <property type="term" value="F:4 iron, 4 sulfur cluster binding"/>
    <property type="evidence" value="ECO:0007669"/>
    <property type="project" value="UniProtKB-KW"/>
</dbReference>
<dbReference type="Pfam" id="PF02467">
    <property type="entry name" value="Whib"/>
    <property type="match status" value="1"/>
</dbReference>
<protein>
    <submittedName>
        <fullName evidence="13">Transcription factor WhiB</fullName>
    </submittedName>
</protein>
<evidence type="ECO:0000256" key="2">
    <source>
        <dbReference type="ARBA" id="ARBA00004496"/>
    </source>
</evidence>
<comment type="similarity">
    <text evidence="3">Belongs to the WhiB family.</text>
</comment>
<proteinExistence type="inferred from homology"/>
<evidence type="ECO:0000259" key="12">
    <source>
        <dbReference type="PROSITE" id="PS51674"/>
    </source>
</evidence>
<keyword evidence="4" id="KW-0004">4Fe-4S</keyword>
<keyword evidence="9" id="KW-0238">DNA-binding</keyword>
<dbReference type="GO" id="GO:0005737">
    <property type="term" value="C:cytoplasm"/>
    <property type="evidence" value="ECO:0007669"/>
    <property type="project" value="UniProtKB-SubCell"/>
</dbReference>
<comment type="cofactor">
    <cofactor evidence="1">
        <name>[4Fe-4S] cluster</name>
        <dbReference type="ChEBI" id="CHEBI:49883"/>
    </cofactor>
</comment>